<dbReference type="EMBL" id="AHTH01000019">
    <property type="protein sequence ID" value="EHR41233.1"/>
    <property type="molecule type" value="Genomic_DNA"/>
</dbReference>
<accession>H3ZDT0</accession>
<organism evidence="2 3">
    <name type="scientific">Alishewanella jeotgali KCTC 22429</name>
    <dbReference type="NCBI Taxonomy" id="1129374"/>
    <lineage>
        <taxon>Bacteria</taxon>
        <taxon>Pseudomonadati</taxon>
        <taxon>Pseudomonadota</taxon>
        <taxon>Gammaproteobacteria</taxon>
        <taxon>Alteromonadales</taxon>
        <taxon>Alteromonadaceae</taxon>
        <taxon>Alishewanella</taxon>
    </lineage>
</organism>
<dbReference type="RefSeq" id="WP_008606579.1">
    <property type="nucleotide sequence ID" value="NZ_AHTH01000019.1"/>
</dbReference>
<dbReference type="AlphaFoldDB" id="H3ZDT0"/>
<dbReference type="Proteomes" id="UP000012046">
    <property type="component" value="Unassembled WGS sequence"/>
</dbReference>
<sequence length="441" mass="49748">MKTLFKPLTALLCSTLLLTACDKPVAPLNSEPAAAVSVAVLDEAAEHYVKLVLALGQYDSNYVDAYYGPAEWAEAVKQQPQPLPELLAEAQLLRDALQAHSETDAMLKLRLHYLQRQLTALISHADTLQNGTAASFEQQASELYDTQPPQQDLSSFAPVLAELEQLVPGEGSLTERVVAYRKNFVIPADKLQLVFERAIAECRDRTLQRISLPAQENFTLEFVTDKPWSGYNWYQGKAYSLIQINTERPIDISRAVDLGCHEGYPGHHTYNALLETELKQQRNWVEFSVYALFSPQSLIAEGTANYGIDIAFPGEQKLAFERDVLYPLAGLDPSQAASYDRFLKLMARLSYAGNEIARLLLNGEIDEEQFVALQQQYLLQSEAEARQRLRFVRSYGAYVINYNWGKDLVKQYVEQASSEDERWQRFISLLSTPKLPSSLAW</sequence>
<dbReference type="PROSITE" id="PS51257">
    <property type="entry name" value="PROKAR_LIPOPROTEIN"/>
    <property type="match status" value="1"/>
</dbReference>
<proteinExistence type="predicted"/>
<evidence type="ECO:0000256" key="1">
    <source>
        <dbReference type="SAM" id="SignalP"/>
    </source>
</evidence>
<keyword evidence="1" id="KW-0732">Signal</keyword>
<evidence type="ECO:0008006" key="4">
    <source>
        <dbReference type="Google" id="ProtNLM"/>
    </source>
</evidence>
<protein>
    <recommendedName>
        <fullName evidence="4">DUF885 domain-containing protein</fullName>
    </recommendedName>
</protein>
<comment type="caution">
    <text evidence="2">The sequence shown here is derived from an EMBL/GenBank/DDBJ whole genome shotgun (WGS) entry which is preliminary data.</text>
</comment>
<feature type="chain" id="PRO_5003591981" description="DUF885 domain-containing protein" evidence="1">
    <location>
        <begin position="20"/>
        <end position="441"/>
    </location>
</feature>
<evidence type="ECO:0000313" key="2">
    <source>
        <dbReference type="EMBL" id="EHR41233.1"/>
    </source>
</evidence>
<dbReference type="PATRIC" id="fig|1129374.4.peg.1511"/>
<feature type="signal peptide" evidence="1">
    <location>
        <begin position="1"/>
        <end position="19"/>
    </location>
</feature>
<dbReference type="STRING" id="1129374.AJE_07546"/>
<reference evidence="2 3" key="1">
    <citation type="journal article" date="2012" name="J. Bacteriol.">
        <title>Genome Sequence of Extracellular-Protease-Producing Alishewanella jeotgali Isolated from Traditional Korean Fermented Seafood.</title>
        <authorList>
            <person name="Jung J."/>
            <person name="Chun J."/>
            <person name="Park W."/>
        </authorList>
    </citation>
    <scope>NUCLEOTIDE SEQUENCE [LARGE SCALE GENOMIC DNA]</scope>
    <source>
        <strain evidence="2 3">KCTC 22429</strain>
    </source>
</reference>
<evidence type="ECO:0000313" key="3">
    <source>
        <dbReference type="Proteomes" id="UP000012046"/>
    </source>
</evidence>
<gene>
    <name evidence="2" type="ORF">AJE_07546</name>
</gene>
<keyword evidence="3" id="KW-1185">Reference proteome</keyword>
<dbReference type="eggNOG" id="COG4805">
    <property type="taxonomic scope" value="Bacteria"/>
</dbReference>
<name>H3ZDT0_9ALTE</name>